<dbReference type="Proteomes" id="UP000310200">
    <property type="component" value="Unassembled WGS sequence"/>
</dbReference>
<dbReference type="InterPro" id="IPR032675">
    <property type="entry name" value="LRR_dom_sf"/>
</dbReference>
<evidence type="ECO:0000313" key="4">
    <source>
        <dbReference type="Proteomes" id="UP000310200"/>
    </source>
</evidence>
<feature type="domain" description="F-box" evidence="2">
    <location>
        <begin position="127"/>
        <end position="174"/>
    </location>
</feature>
<protein>
    <recommendedName>
        <fullName evidence="2">F-box domain-containing protein</fullName>
    </recommendedName>
</protein>
<dbReference type="InterPro" id="IPR036047">
    <property type="entry name" value="F-box-like_dom_sf"/>
</dbReference>
<gene>
    <name evidence="3" type="ORF">DBV15_04161</name>
</gene>
<dbReference type="EMBL" id="QBLH01000678">
    <property type="protein sequence ID" value="TGZ54426.1"/>
    <property type="molecule type" value="Genomic_DNA"/>
</dbReference>
<feature type="region of interest" description="Disordered" evidence="1">
    <location>
        <begin position="265"/>
        <end position="289"/>
    </location>
</feature>
<evidence type="ECO:0000313" key="3">
    <source>
        <dbReference type="EMBL" id="TGZ54426.1"/>
    </source>
</evidence>
<organism evidence="3 4">
    <name type="scientific">Temnothorax longispinosus</name>
    <dbReference type="NCBI Taxonomy" id="300112"/>
    <lineage>
        <taxon>Eukaryota</taxon>
        <taxon>Metazoa</taxon>
        <taxon>Ecdysozoa</taxon>
        <taxon>Arthropoda</taxon>
        <taxon>Hexapoda</taxon>
        <taxon>Insecta</taxon>
        <taxon>Pterygota</taxon>
        <taxon>Neoptera</taxon>
        <taxon>Endopterygota</taxon>
        <taxon>Hymenoptera</taxon>
        <taxon>Apocrita</taxon>
        <taxon>Aculeata</taxon>
        <taxon>Formicoidea</taxon>
        <taxon>Formicidae</taxon>
        <taxon>Myrmicinae</taxon>
        <taxon>Temnothorax</taxon>
    </lineage>
</organism>
<dbReference type="AlphaFoldDB" id="A0A4S2KXM0"/>
<accession>A0A4S2KXM0</accession>
<reference evidence="3 4" key="1">
    <citation type="journal article" date="2019" name="Philos. Trans. R. Soc. Lond., B, Biol. Sci.">
        <title>Ant behaviour and brain gene expression of defending hosts depend on the ecological success of the intruding social parasite.</title>
        <authorList>
            <person name="Kaur R."/>
            <person name="Stoldt M."/>
            <person name="Jongepier E."/>
            <person name="Feldmeyer B."/>
            <person name="Menzel F."/>
            <person name="Bornberg-Bauer E."/>
            <person name="Foitzik S."/>
        </authorList>
    </citation>
    <scope>NUCLEOTIDE SEQUENCE [LARGE SCALE GENOMIC DNA]</scope>
    <source>
        <tissue evidence="3">Whole body</tissue>
    </source>
</reference>
<dbReference type="STRING" id="300112.A0A4S2KXM0"/>
<dbReference type="SUPFAM" id="SSF81383">
    <property type="entry name" value="F-box domain"/>
    <property type="match status" value="1"/>
</dbReference>
<comment type="caution">
    <text evidence="3">The sequence shown here is derived from an EMBL/GenBank/DDBJ whole genome shotgun (WGS) entry which is preliminary data.</text>
</comment>
<proteinExistence type="predicted"/>
<sequence>MTKLGESPTDLILSRNPNESLSDLLKRINSMYTPHHEEVHNLTADLKSAHLDIVHLQQNFLEYCIIFDMRRITYKSNLKHKKVSQEIIPGYVQPLEQKYSRHILLESDLNWAKQIKLSSDDSKELSRCTLFDLPNEILLKIFKNLDLATFDRVRELNNRRFNNLLEDPELYTRLNMRNISHTDMHILFRGFTFRCKYLRQLDLTGSNFDVNNFINFLDNCSRRLTHLRFSGCGFVDNRVLLKISEICKNLKMRIAEQVIIKWNPDGGPGQQSNMGSPCPKNRTRPTVTV</sequence>
<dbReference type="Pfam" id="PF12937">
    <property type="entry name" value="F-box-like"/>
    <property type="match status" value="1"/>
</dbReference>
<dbReference type="Gene3D" id="3.80.10.10">
    <property type="entry name" value="Ribonuclease Inhibitor"/>
    <property type="match status" value="1"/>
</dbReference>
<name>A0A4S2KXM0_9HYME</name>
<evidence type="ECO:0000259" key="2">
    <source>
        <dbReference type="PROSITE" id="PS50181"/>
    </source>
</evidence>
<dbReference type="InterPro" id="IPR001810">
    <property type="entry name" value="F-box_dom"/>
</dbReference>
<dbReference type="PROSITE" id="PS50181">
    <property type="entry name" value="FBOX"/>
    <property type="match status" value="1"/>
</dbReference>
<keyword evidence="4" id="KW-1185">Reference proteome</keyword>
<evidence type="ECO:0000256" key="1">
    <source>
        <dbReference type="SAM" id="MobiDB-lite"/>
    </source>
</evidence>